<dbReference type="GO" id="GO:0005743">
    <property type="term" value="C:mitochondrial inner membrane"/>
    <property type="evidence" value="ECO:0007669"/>
    <property type="project" value="TreeGrafter"/>
</dbReference>
<evidence type="ECO:0000256" key="3">
    <source>
        <dbReference type="ARBA" id="ARBA00022989"/>
    </source>
</evidence>
<dbReference type="VEuPathDB" id="FungiDB:SCHCODRAFT_02504318"/>
<accession>D8Q8B9</accession>
<evidence type="ECO:0000259" key="7">
    <source>
        <dbReference type="PROSITE" id="PS50929"/>
    </source>
</evidence>
<dbReference type="InterPro" id="IPR039421">
    <property type="entry name" value="Type_1_exporter"/>
</dbReference>
<feature type="domain" description="ABC transmembrane type-1" evidence="7">
    <location>
        <begin position="37"/>
        <end position="220"/>
    </location>
</feature>
<keyword evidence="2 6" id="KW-0812">Transmembrane</keyword>
<dbReference type="GO" id="GO:0015421">
    <property type="term" value="F:ABC-type oligopeptide transporter activity"/>
    <property type="evidence" value="ECO:0007669"/>
    <property type="project" value="TreeGrafter"/>
</dbReference>
<dbReference type="EMBL" id="GL377307">
    <property type="protein sequence ID" value="EFI96163.1"/>
    <property type="molecule type" value="Genomic_DNA"/>
</dbReference>
<evidence type="ECO:0000313" key="8">
    <source>
        <dbReference type="EMBL" id="EFI96163.1"/>
    </source>
</evidence>
<dbReference type="GO" id="GO:0090374">
    <property type="term" value="P:oligopeptide export from mitochondrion"/>
    <property type="evidence" value="ECO:0007669"/>
    <property type="project" value="TreeGrafter"/>
</dbReference>
<dbReference type="RefSeq" id="XP_003031066.1">
    <property type="nucleotide sequence ID" value="XM_003031020.1"/>
</dbReference>
<name>D8Q8B9_SCHCM</name>
<dbReference type="InParanoid" id="D8Q8B9"/>
<evidence type="ECO:0000256" key="5">
    <source>
        <dbReference type="SAM" id="MobiDB-lite"/>
    </source>
</evidence>
<dbReference type="HOGENOM" id="CLU_1258831_0_0_1"/>
<evidence type="ECO:0000313" key="9">
    <source>
        <dbReference type="Proteomes" id="UP000007431"/>
    </source>
</evidence>
<feature type="transmembrane region" description="Helical" evidence="6">
    <location>
        <begin position="195"/>
        <end position="214"/>
    </location>
</feature>
<reference evidence="8 9" key="1">
    <citation type="journal article" date="2010" name="Nat. Biotechnol.">
        <title>Genome sequence of the model mushroom Schizophyllum commune.</title>
        <authorList>
            <person name="Ohm R.A."/>
            <person name="de Jong J.F."/>
            <person name="Lugones L.G."/>
            <person name="Aerts A."/>
            <person name="Kothe E."/>
            <person name="Stajich J.E."/>
            <person name="de Vries R.P."/>
            <person name="Record E."/>
            <person name="Levasseur A."/>
            <person name="Baker S.E."/>
            <person name="Bartholomew K.A."/>
            <person name="Coutinho P.M."/>
            <person name="Erdmann S."/>
            <person name="Fowler T.J."/>
            <person name="Gathman A.C."/>
            <person name="Lombard V."/>
            <person name="Henrissat B."/>
            <person name="Knabe N."/>
            <person name="Kuees U."/>
            <person name="Lilly W.W."/>
            <person name="Lindquist E."/>
            <person name="Lucas S."/>
            <person name="Magnuson J.K."/>
            <person name="Piumi F."/>
            <person name="Raudaskoski M."/>
            <person name="Salamov A."/>
            <person name="Schmutz J."/>
            <person name="Schwarze F.W.M.R."/>
            <person name="vanKuyk P.A."/>
            <person name="Horton J.S."/>
            <person name="Grigoriev I.V."/>
            <person name="Woesten H.A.B."/>
        </authorList>
    </citation>
    <scope>NUCLEOTIDE SEQUENCE [LARGE SCALE GENOMIC DNA]</scope>
    <source>
        <strain evidence="9">H4-8 / FGSC 9210</strain>
    </source>
</reference>
<dbReference type="STRING" id="578458.D8Q8B9"/>
<dbReference type="OMA" id="MSHELAY"/>
<dbReference type="PANTHER" id="PTHR43394:SF15">
    <property type="entry name" value="ALPHA-FACTOR-TRANSPORTING ATPASE"/>
    <property type="match status" value="1"/>
</dbReference>
<dbReference type="eggNOG" id="KOG0055">
    <property type="taxonomic scope" value="Eukaryota"/>
</dbReference>
<dbReference type="SUPFAM" id="SSF90123">
    <property type="entry name" value="ABC transporter transmembrane region"/>
    <property type="match status" value="1"/>
</dbReference>
<keyword evidence="3 6" id="KW-1133">Transmembrane helix</keyword>
<sequence>MRPDLRSRADTPVLSRPRRRRRRSRCRRDVLCLLLPALLSSIIAGGVAPFKTYVIGQSFNVFVQFPLTPNPPQSAKDALMHTVGINALELLGLAVGSIALGSIALSSLTSCLWIWTGERNVLGFRRRVYAAFAHKPIAWFDTTVARGEGAGGIMATSARETDDVRAASSLGFGLLVQHLTTLVTCLGLTFSCSAVLTFVTLSSLPVLVFVQAISQRLTGP</sequence>
<dbReference type="AlphaFoldDB" id="D8Q8B9"/>
<proteinExistence type="predicted"/>
<dbReference type="PANTHER" id="PTHR43394">
    <property type="entry name" value="ATP-DEPENDENT PERMEASE MDL1, MITOCHONDRIAL"/>
    <property type="match status" value="1"/>
</dbReference>
<dbReference type="GeneID" id="9586965"/>
<feature type="transmembrane region" description="Helical" evidence="6">
    <location>
        <begin position="90"/>
        <end position="116"/>
    </location>
</feature>
<dbReference type="OrthoDB" id="6500128at2759"/>
<dbReference type="Gene3D" id="1.20.1560.10">
    <property type="entry name" value="ABC transporter type 1, transmembrane domain"/>
    <property type="match status" value="1"/>
</dbReference>
<feature type="non-terminal residue" evidence="8">
    <location>
        <position position="220"/>
    </location>
</feature>
<dbReference type="Proteomes" id="UP000007431">
    <property type="component" value="Unassembled WGS sequence"/>
</dbReference>
<dbReference type="GO" id="GO:0005524">
    <property type="term" value="F:ATP binding"/>
    <property type="evidence" value="ECO:0007669"/>
    <property type="project" value="InterPro"/>
</dbReference>
<dbReference type="PROSITE" id="PS50929">
    <property type="entry name" value="ABC_TM1F"/>
    <property type="match status" value="1"/>
</dbReference>
<evidence type="ECO:0000256" key="4">
    <source>
        <dbReference type="ARBA" id="ARBA00023136"/>
    </source>
</evidence>
<organism evidence="9">
    <name type="scientific">Schizophyllum commune (strain H4-8 / FGSC 9210)</name>
    <name type="common">Split gill fungus</name>
    <dbReference type="NCBI Taxonomy" id="578458"/>
    <lineage>
        <taxon>Eukaryota</taxon>
        <taxon>Fungi</taxon>
        <taxon>Dikarya</taxon>
        <taxon>Basidiomycota</taxon>
        <taxon>Agaricomycotina</taxon>
        <taxon>Agaricomycetes</taxon>
        <taxon>Agaricomycetidae</taxon>
        <taxon>Agaricales</taxon>
        <taxon>Schizophyllaceae</taxon>
        <taxon>Schizophyllum</taxon>
    </lineage>
</organism>
<dbReference type="Pfam" id="PF00664">
    <property type="entry name" value="ABC_membrane"/>
    <property type="match status" value="1"/>
</dbReference>
<keyword evidence="9" id="KW-1185">Reference proteome</keyword>
<feature type="region of interest" description="Disordered" evidence="5">
    <location>
        <begin position="1"/>
        <end position="21"/>
    </location>
</feature>
<evidence type="ECO:0000256" key="1">
    <source>
        <dbReference type="ARBA" id="ARBA00004141"/>
    </source>
</evidence>
<comment type="subcellular location">
    <subcellularLocation>
        <location evidence="1">Membrane</location>
        <topology evidence="1">Multi-pass membrane protein</topology>
    </subcellularLocation>
</comment>
<evidence type="ECO:0000256" key="6">
    <source>
        <dbReference type="SAM" id="Phobius"/>
    </source>
</evidence>
<gene>
    <name evidence="8" type="ORF">SCHCODRAFT_56894</name>
</gene>
<protein>
    <recommendedName>
        <fullName evidence="7">ABC transmembrane type-1 domain-containing protein</fullName>
    </recommendedName>
</protein>
<keyword evidence="4 6" id="KW-0472">Membrane</keyword>
<dbReference type="InterPro" id="IPR011527">
    <property type="entry name" value="ABC1_TM_dom"/>
</dbReference>
<evidence type="ECO:0000256" key="2">
    <source>
        <dbReference type="ARBA" id="ARBA00022692"/>
    </source>
</evidence>
<dbReference type="KEGG" id="scm:SCHCO_02504318"/>
<dbReference type="InterPro" id="IPR036640">
    <property type="entry name" value="ABC1_TM_sf"/>
</dbReference>